<organism evidence="2 3">
    <name type="scientific">Diplocarpon coronariae</name>
    <dbReference type="NCBI Taxonomy" id="2795749"/>
    <lineage>
        <taxon>Eukaryota</taxon>
        <taxon>Fungi</taxon>
        <taxon>Dikarya</taxon>
        <taxon>Ascomycota</taxon>
        <taxon>Pezizomycotina</taxon>
        <taxon>Leotiomycetes</taxon>
        <taxon>Helotiales</taxon>
        <taxon>Drepanopezizaceae</taxon>
        <taxon>Diplocarpon</taxon>
    </lineage>
</organism>
<proteinExistence type="predicted"/>
<name>A0A218YTF5_9HELO</name>
<accession>A0A218YTF5</accession>
<gene>
    <name evidence="2" type="ORF">B2J93_8898</name>
</gene>
<dbReference type="EMBL" id="MZNU01000425">
    <property type="protein sequence ID" value="OWO97787.1"/>
    <property type="molecule type" value="Genomic_DNA"/>
</dbReference>
<evidence type="ECO:0000313" key="2">
    <source>
        <dbReference type="EMBL" id="OWO97787.1"/>
    </source>
</evidence>
<dbReference type="Proteomes" id="UP000242519">
    <property type="component" value="Unassembled WGS sequence"/>
</dbReference>
<protein>
    <submittedName>
        <fullName evidence="2">Uncharacterized protein</fullName>
    </submittedName>
</protein>
<evidence type="ECO:0000256" key="1">
    <source>
        <dbReference type="SAM" id="MobiDB-lite"/>
    </source>
</evidence>
<dbReference type="AlphaFoldDB" id="A0A218YTF5"/>
<reference evidence="2 3" key="1">
    <citation type="submission" date="2017-04" db="EMBL/GenBank/DDBJ databases">
        <title>Draft genome sequence of Marssonina coronaria NL1: causal agent of apple blotch.</title>
        <authorList>
            <person name="Cheng Q."/>
        </authorList>
    </citation>
    <scope>NUCLEOTIDE SEQUENCE [LARGE SCALE GENOMIC DNA]</scope>
    <source>
        <strain evidence="2 3">NL1</strain>
    </source>
</reference>
<evidence type="ECO:0000313" key="3">
    <source>
        <dbReference type="Proteomes" id="UP000242519"/>
    </source>
</evidence>
<feature type="region of interest" description="Disordered" evidence="1">
    <location>
        <begin position="28"/>
        <end position="137"/>
    </location>
</feature>
<sequence length="199" mass="21557">MFPCTEGIPSTHSLSLPDQLPELDLLAPARPLTPHPDELAPLRPRAPTFKFGSDSYDAQHQDKAGSKKGRAGEGRERQGKPCLILAVQTRSPKCKQGHGRATQQQASLHRPAPQHINTPSPKGSLRSPPPESKTTDPMRAFENVRASDRGAMAAARGLGYTRLYGTRVHTVQQTRSDFEFPMLAAADTTMLDAPSSVSS</sequence>
<keyword evidence="3" id="KW-1185">Reference proteome</keyword>
<comment type="caution">
    <text evidence="2">The sequence shown here is derived from an EMBL/GenBank/DDBJ whole genome shotgun (WGS) entry which is preliminary data.</text>
</comment>
<dbReference type="InParanoid" id="A0A218YTF5"/>
<feature type="compositionally biased region" description="Basic and acidic residues" evidence="1">
    <location>
        <begin position="57"/>
        <end position="79"/>
    </location>
</feature>